<evidence type="ECO:0000313" key="3">
    <source>
        <dbReference type="Proteomes" id="UP000297910"/>
    </source>
</evidence>
<name>A0A4Z1FYB3_9HELO</name>
<feature type="compositionally biased region" description="Basic and acidic residues" evidence="1">
    <location>
        <begin position="82"/>
        <end position="96"/>
    </location>
</feature>
<gene>
    <name evidence="2" type="ORF">BPAE_0035g00220</name>
</gene>
<dbReference type="EMBL" id="PQXI01000035">
    <property type="protein sequence ID" value="TGO27879.1"/>
    <property type="molecule type" value="Genomic_DNA"/>
</dbReference>
<sequence length="139" mass="15084">MALPISILRGLQMPTRYKISLAIIFLLGAFGNRLLGDDTAGICGRLLLCPSISTTEKFHVVAARYKSFLSGIWSTTGTRSDQTSKDVGAEFERVESGPENDSWVLDRSKDEILPGSTAKNMTASYPLGTITVRSTVDIV</sequence>
<organism evidence="2 3">
    <name type="scientific">Botrytis paeoniae</name>
    <dbReference type="NCBI Taxonomy" id="278948"/>
    <lineage>
        <taxon>Eukaryota</taxon>
        <taxon>Fungi</taxon>
        <taxon>Dikarya</taxon>
        <taxon>Ascomycota</taxon>
        <taxon>Pezizomycotina</taxon>
        <taxon>Leotiomycetes</taxon>
        <taxon>Helotiales</taxon>
        <taxon>Sclerotiniaceae</taxon>
        <taxon>Botrytis</taxon>
    </lineage>
</organism>
<dbReference type="Proteomes" id="UP000297910">
    <property type="component" value="Unassembled WGS sequence"/>
</dbReference>
<keyword evidence="3" id="KW-1185">Reference proteome</keyword>
<reference evidence="2 3" key="1">
    <citation type="submission" date="2017-12" db="EMBL/GenBank/DDBJ databases">
        <title>Comparative genomics of Botrytis spp.</title>
        <authorList>
            <person name="Valero-Jimenez C.A."/>
            <person name="Tapia P."/>
            <person name="Veloso J."/>
            <person name="Silva-Moreno E."/>
            <person name="Staats M."/>
            <person name="Valdes J.H."/>
            <person name="Van Kan J.A.L."/>
        </authorList>
    </citation>
    <scope>NUCLEOTIDE SEQUENCE [LARGE SCALE GENOMIC DNA]</scope>
    <source>
        <strain evidence="2 3">Bp0003</strain>
    </source>
</reference>
<dbReference type="AlphaFoldDB" id="A0A4Z1FYB3"/>
<protein>
    <submittedName>
        <fullName evidence="2">Uncharacterized protein</fullName>
    </submittedName>
</protein>
<accession>A0A4Z1FYB3</accession>
<evidence type="ECO:0000313" key="2">
    <source>
        <dbReference type="EMBL" id="TGO27879.1"/>
    </source>
</evidence>
<feature type="region of interest" description="Disordered" evidence="1">
    <location>
        <begin position="77"/>
        <end position="100"/>
    </location>
</feature>
<evidence type="ECO:0000256" key="1">
    <source>
        <dbReference type="SAM" id="MobiDB-lite"/>
    </source>
</evidence>
<comment type="caution">
    <text evidence="2">The sequence shown here is derived from an EMBL/GenBank/DDBJ whole genome shotgun (WGS) entry which is preliminary data.</text>
</comment>
<proteinExistence type="predicted"/>